<evidence type="ECO:0000313" key="4">
    <source>
        <dbReference type="Proteomes" id="UP000631553"/>
    </source>
</evidence>
<accession>A0A1C5AGM0</accession>
<evidence type="ECO:0000313" key="1">
    <source>
        <dbReference type="EMBL" id="NYF56729.1"/>
    </source>
</evidence>
<protein>
    <recommendedName>
        <fullName evidence="5">Antibiotic biosynthesis monooxygenase</fullName>
    </recommendedName>
</protein>
<gene>
    <name evidence="2" type="ORF">GA0074696_5975</name>
    <name evidence="1" type="ORF">HDA35_002560</name>
</gene>
<proteinExistence type="predicted"/>
<organism evidence="2 3">
    <name type="scientific">Micromonospora purpureochromogenes</name>
    <dbReference type="NCBI Taxonomy" id="47872"/>
    <lineage>
        <taxon>Bacteria</taxon>
        <taxon>Bacillati</taxon>
        <taxon>Actinomycetota</taxon>
        <taxon>Actinomycetes</taxon>
        <taxon>Micromonosporales</taxon>
        <taxon>Micromonosporaceae</taxon>
        <taxon>Micromonospora</taxon>
    </lineage>
</organism>
<dbReference type="EMBL" id="LT607410">
    <property type="protein sequence ID" value="SCF44319.1"/>
    <property type="molecule type" value="Genomic_DNA"/>
</dbReference>
<sequence>MSAPDEGLLLVAVVDLAPDAVDAGHRYEDAVLGLLGRHGGRLERRLHSTDERTEVHLIRFASRAGLAGFLADPDRLAQRAAIGDAAPTTRVIEVHDR</sequence>
<dbReference type="Proteomes" id="UP000631553">
    <property type="component" value="Unassembled WGS sequence"/>
</dbReference>
<evidence type="ECO:0000313" key="2">
    <source>
        <dbReference type="EMBL" id="SCF44319.1"/>
    </source>
</evidence>
<reference evidence="1 4" key="2">
    <citation type="submission" date="2020-07" db="EMBL/GenBank/DDBJ databases">
        <title>Sequencing the genomes of 1000 actinobacteria strains.</title>
        <authorList>
            <person name="Klenk H.-P."/>
        </authorList>
    </citation>
    <scope>NUCLEOTIDE SEQUENCE [LARGE SCALE GENOMIC DNA]</scope>
    <source>
        <strain evidence="1 4">DSM 43814</strain>
    </source>
</reference>
<keyword evidence="4" id="KW-1185">Reference proteome</keyword>
<evidence type="ECO:0000313" key="3">
    <source>
        <dbReference type="Proteomes" id="UP000198228"/>
    </source>
</evidence>
<evidence type="ECO:0008006" key="5">
    <source>
        <dbReference type="Google" id="ProtNLM"/>
    </source>
</evidence>
<name>A0A1C5AGM0_9ACTN</name>
<dbReference type="RefSeq" id="WP_088964120.1">
    <property type="nucleotide sequence ID" value="NZ_JACCCQ010000001.1"/>
</dbReference>
<dbReference type="EMBL" id="JACCCQ010000001">
    <property type="protein sequence ID" value="NYF56729.1"/>
    <property type="molecule type" value="Genomic_DNA"/>
</dbReference>
<dbReference type="Proteomes" id="UP000198228">
    <property type="component" value="Chromosome I"/>
</dbReference>
<reference evidence="2 3" key="1">
    <citation type="submission" date="2016-06" db="EMBL/GenBank/DDBJ databases">
        <authorList>
            <person name="Kjaerup R.B."/>
            <person name="Dalgaard T.S."/>
            <person name="Juul-Madsen H.R."/>
        </authorList>
    </citation>
    <scope>NUCLEOTIDE SEQUENCE [LARGE SCALE GENOMIC DNA]</scope>
    <source>
        <strain evidence="2 3">DSM 43821</strain>
    </source>
</reference>
<dbReference type="AlphaFoldDB" id="A0A1C5AGM0"/>